<organism evidence="1 2">
    <name type="scientific">Octadecabacter temperatus</name>
    <dbReference type="NCBI Taxonomy" id="1458307"/>
    <lineage>
        <taxon>Bacteria</taxon>
        <taxon>Pseudomonadati</taxon>
        <taxon>Pseudomonadota</taxon>
        <taxon>Alphaproteobacteria</taxon>
        <taxon>Rhodobacterales</taxon>
        <taxon>Roseobacteraceae</taxon>
        <taxon>Octadecabacter</taxon>
    </lineage>
</organism>
<evidence type="ECO:0000313" key="1">
    <source>
        <dbReference type="EMBL" id="AKS46275.1"/>
    </source>
</evidence>
<dbReference type="OrthoDB" id="9991080at2"/>
<sequence>MKKLLVFVVALIAIGLGSYVSAQGREISGGLPWNNQDAEVVLKERVAERFPDGTPVGVLNEILDAERFSMVSDDRGQTTPTGDGSRYASRGVARFIFGCSTRVSLRWQQRDGQVFEMEGYMHQGCL</sequence>
<dbReference type="EMBL" id="CP012160">
    <property type="protein sequence ID" value="AKS46275.1"/>
    <property type="molecule type" value="Genomic_DNA"/>
</dbReference>
<dbReference type="KEGG" id="otm:OSB_17270"/>
<protein>
    <submittedName>
        <fullName evidence="1">Uncharacterized protein</fullName>
    </submittedName>
</protein>
<gene>
    <name evidence="1" type="ORF">OSB_17270</name>
</gene>
<proteinExistence type="predicted"/>
<dbReference type="RefSeq" id="WP_049834583.1">
    <property type="nucleotide sequence ID" value="NZ_CP012160.1"/>
</dbReference>
<accession>A0A0K0Y5S6</accession>
<keyword evidence="2" id="KW-1185">Reference proteome</keyword>
<evidence type="ECO:0000313" key="2">
    <source>
        <dbReference type="Proteomes" id="UP000067444"/>
    </source>
</evidence>
<reference evidence="1 2" key="1">
    <citation type="journal article" date="2015" name="Genome Announc.">
        <title>Closed Genome Sequence of Octadecabacter temperatus SB1, the First Mesophilic Species of the Genus Octadecabacter.</title>
        <authorList>
            <person name="Voget S."/>
            <person name="Billerbeck S."/>
            <person name="Simon M."/>
            <person name="Daniel R."/>
        </authorList>
    </citation>
    <scope>NUCLEOTIDE SEQUENCE [LARGE SCALE GENOMIC DNA]</scope>
    <source>
        <strain evidence="1 2">SB1</strain>
    </source>
</reference>
<dbReference type="AlphaFoldDB" id="A0A0K0Y5S6"/>
<name>A0A0K0Y5S6_9RHOB</name>
<dbReference type="Proteomes" id="UP000067444">
    <property type="component" value="Chromosome"/>
</dbReference>